<reference evidence="1" key="1">
    <citation type="submission" date="2021-01" db="EMBL/GenBank/DDBJ databases">
        <authorList>
            <consortium name="Genoscope - CEA"/>
            <person name="William W."/>
        </authorList>
    </citation>
    <scope>NUCLEOTIDE SEQUENCE</scope>
</reference>
<organism evidence="1 2">
    <name type="scientific">Paramecium octaurelia</name>
    <dbReference type="NCBI Taxonomy" id="43137"/>
    <lineage>
        <taxon>Eukaryota</taxon>
        <taxon>Sar</taxon>
        <taxon>Alveolata</taxon>
        <taxon>Ciliophora</taxon>
        <taxon>Intramacronucleata</taxon>
        <taxon>Oligohymenophorea</taxon>
        <taxon>Peniculida</taxon>
        <taxon>Parameciidae</taxon>
        <taxon>Paramecium</taxon>
    </lineage>
</organism>
<sequence>MIQKRELVSQIMHFKYSNCTQGQEYEIERDDHLIKDYFSSFVKRVL</sequence>
<dbReference type="AlphaFoldDB" id="A0A8S1VRC3"/>
<dbReference type="EMBL" id="CAJJDP010000069">
    <property type="protein sequence ID" value="CAD8178229.1"/>
    <property type="molecule type" value="Genomic_DNA"/>
</dbReference>
<accession>A0A8S1VRC3</accession>
<evidence type="ECO:0000313" key="2">
    <source>
        <dbReference type="Proteomes" id="UP000683925"/>
    </source>
</evidence>
<gene>
    <name evidence="1" type="ORF">POCTA_138.1.T0700234</name>
</gene>
<evidence type="ECO:0000313" key="1">
    <source>
        <dbReference type="EMBL" id="CAD8178229.1"/>
    </source>
</evidence>
<name>A0A8S1VRC3_PAROT</name>
<protein>
    <submittedName>
        <fullName evidence="1">Uncharacterized protein</fullName>
    </submittedName>
</protein>
<dbReference type="Proteomes" id="UP000683925">
    <property type="component" value="Unassembled WGS sequence"/>
</dbReference>
<keyword evidence="2" id="KW-1185">Reference proteome</keyword>
<proteinExistence type="predicted"/>
<comment type="caution">
    <text evidence="1">The sequence shown here is derived from an EMBL/GenBank/DDBJ whole genome shotgun (WGS) entry which is preliminary data.</text>
</comment>